<name>A0A8B7N0V1_HYAAZ</name>
<feature type="compositionally biased region" description="Low complexity" evidence="1">
    <location>
        <begin position="640"/>
        <end position="652"/>
    </location>
</feature>
<proteinExistence type="predicted"/>
<dbReference type="InterPro" id="IPR001507">
    <property type="entry name" value="ZP_dom"/>
</dbReference>
<keyword evidence="4" id="KW-1185">Reference proteome</keyword>
<gene>
    <name evidence="5" type="primary">LOC108664941</name>
</gene>
<dbReference type="KEGG" id="hazt:108664941"/>
<dbReference type="PANTHER" id="PTHR46560">
    <property type="entry name" value="CYPHER, ISOFORM B"/>
    <property type="match status" value="1"/>
</dbReference>
<sequence length="652" mass="71221">MRNACAAYEACRRDAPTPELWVIHGRGFRNPPCAAEGDGSSSVSLRLPLITDASDPEYCGVRLNAVSTAPEYCGVRLNAVSTAPEYCGVRLNAVSTAPEYCGVRLNAVSTAPEYCGVRLNAVSTAPEYCGVRLNAVSTAPEYCGVRLNAVSTAPEYCGVRLNAVSTAPEYCGVRLNATSKEKFLPLVVRAHSFLELAEDKYYTIKCGLQGFKNARYSGAIEKICHPGSYMPPGLFLFSTRVLLPALDPAHGVIHGRGFRNPPCAAEGDGSSSVSLRLPLITDASDPEYCGVRLNATSKEKFLPLVVRAHSFLELAEDKYYTIKCGLQGFKNARNESSFVDLQLLDLNHRRTSEAVFSRQYLLHAAIAGPDAQHAMRVRSCFSFGDPNTTVQLTDDNGCPTSELSEWTYNDTAGTATATLSMWRFPDTNRVHLQCDLAICRIPCGEQQCDGVRSERLTTNGRALEAGGPNDLQPGVVKAATTVFVVDPSTSGQYRECSWYPPWLWILAIALAVLFIIMMIINIFLCSAMTCSCTKTSVIEKEPSILEDYDPYRSSWHGSQCGSRYSLNGKTGYLSGASTLNSARSVSSHSDHYAAIVHSRPDSRYSRPDSRHHHSSGHNHSANGHHHHHHSNGHHTHHRSPPSTTGSHYSNRI</sequence>
<feature type="compositionally biased region" description="Basic residues" evidence="1">
    <location>
        <begin position="609"/>
        <end position="639"/>
    </location>
</feature>
<evidence type="ECO:0000313" key="4">
    <source>
        <dbReference type="Proteomes" id="UP000694843"/>
    </source>
</evidence>
<feature type="region of interest" description="Disordered" evidence="1">
    <location>
        <begin position="599"/>
        <end position="652"/>
    </location>
</feature>
<dbReference type="SMART" id="SM00241">
    <property type="entry name" value="ZP"/>
    <property type="match status" value="1"/>
</dbReference>
<feature type="transmembrane region" description="Helical" evidence="2">
    <location>
        <begin position="502"/>
        <end position="524"/>
    </location>
</feature>
<dbReference type="RefSeq" id="XP_018007128.1">
    <property type="nucleotide sequence ID" value="XM_018151639.1"/>
</dbReference>
<keyword evidence="2" id="KW-1133">Transmembrane helix</keyword>
<evidence type="ECO:0000256" key="2">
    <source>
        <dbReference type="SAM" id="Phobius"/>
    </source>
</evidence>
<dbReference type="AlphaFoldDB" id="A0A8B7N0V1"/>
<protein>
    <submittedName>
        <fullName evidence="5">Uncharacterized protein LOC108664941</fullName>
    </submittedName>
</protein>
<evidence type="ECO:0000259" key="3">
    <source>
        <dbReference type="PROSITE" id="PS51034"/>
    </source>
</evidence>
<organism evidence="4 5">
    <name type="scientific">Hyalella azteca</name>
    <name type="common">Amphipod</name>
    <dbReference type="NCBI Taxonomy" id="294128"/>
    <lineage>
        <taxon>Eukaryota</taxon>
        <taxon>Metazoa</taxon>
        <taxon>Ecdysozoa</taxon>
        <taxon>Arthropoda</taxon>
        <taxon>Crustacea</taxon>
        <taxon>Multicrustacea</taxon>
        <taxon>Malacostraca</taxon>
        <taxon>Eumalacostraca</taxon>
        <taxon>Peracarida</taxon>
        <taxon>Amphipoda</taxon>
        <taxon>Senticaudata</taxon>
        <taxon>Talitrida</taxon>
        <taxon>Talitroidea</taxon>
        <taxon>Hyalellidae</taxon>
        <taxon>Hyalella</taxon>
    </lineage>
</organism>
<feature type="domain" description="ZP" evidence="3">
    <location>
        <begin position="223"/>
        <end position="455"/>
    </location>
</feature>
<dbReference type="PANTHER" id="PTHR46560:SF9">
    <property type="entry name" value="ZP DOMAIN-CONTAINING PROTEIN"/>
    <property type="match status" value="1"/>
</dbReference>
<feature type="compositionally biased region" description="Basic and acidic residues" evidence="1">
    <location>
        <begin position="599"/>
        <end position="608"/>
    </location>
</feature>
<dbReference type="OrthoDB" id="8171348at2759"/>
<keyword evidence="2" id="KW-0812">Transmembrane</keyword>
<dbReference type="Proteomes" id="UP000694843">
    <property type="component" value="Unplaced"/>
</dbReference>
<reference evidence="5" key="1">
    <citation type="submission" date="2025-08" db="UniProtKB">
        <authorList>
            <consortium name="RefSeq"/>
        </authorList>
    </citation>
    <scope>IDENTIFICATION</scope>
    <source>
        <tissue evidence="5">Whole organism</tissue>
    </source>
</reference>
<dbReference type="PROSITE" id="PS51034">
    <property type="entry name" value="ZP_2"/>
    <property type="match status" value="1"/>
</dbReference>
<dbReference type="GeneID" id="108664941"/>
<evidence type="ECO:0000313" key="5">
    <source>
        <dbReference type="RefSeq" id="XP_018007128.1"/>
    </source>
</evidence>
<dbReference type="OMA" id="TAPEYCG"/>
<keyword evidence="2" id="KW-0472">Membrane</keyword>
<evidence type="ECO:0000256" key="1">
    <source>
        <dbReference type="SAM" id="MobiDB-lite"/>
    </source>
</evidence>
<accession>A0A8B7N0V1</accession>